<dbReference type="RefSeq" id="WP_265652341.1">
    <property type="nucleotide sequence ID" value="NZ_CP108133.1"/>
</dbReference>
<protein>
    <submittedName>
        <fullName evidence="1">Uncharacterized protein</fullName>
    </submittedName>
</protein>
<proteinExistence type="predicted"/>
<sequence length="74" mass="7903">MHPYTTTDRLTLLTFSVGIRVAAYGRPLLKGEAEFSKRPAVLAETGCMGDIHAGDAMRALAAVTGDTTQARHTN</sequence>
<accession>A0ABZ1JTY3</accession>
<reference evidence="1" key="1">
    <citation type="submission" date="2022-10" db="EMBL/GenBank/DDBJ databases">
        <title>The complete genomes of actinobacterial strains from the NBC collection.</title>
        <authorList>
            <person name="Joergensen T.S."/>
            <person name="Alvarez Arevalo M."/>
            <person name="Sterndorff E.B."/>
            <person name="Faurdal D."/>
            <person name="Vuksanovic O."/>
            <person name="Mourched A.-S."/>
            <person name="Charusanti P."/>
            <person name="Shaw S."/>
            <person name="Blin K."/>
            <person name="Weber T."/>
        </authorList>
    </citation>
    <scope>NUCLEOTIDE SEQUENCE</scope>
    <source>
        <strain evidence="1">NBC_00189</strain>
    </source>
</reference>
<evidence type="ECO:0000313" key="1">
    <source>
        <dbReference type="EMBL" id="WTP54475.1"/>
    </source>
</evidence>
<dbReference type="EMBL" id="CP108133">
    <property type="protein sequence ID" value="WTP54475.1"/>
    <property type="molecule type" value="Genomic_DNA"/>
</dbReference>
<dbReference type="Proteomes" id="UP001432166">
    <property type="component" value="Chromosome"/>
</dbReference>
<gene>
    <name evidence="1" type="ORF">OG288_42830</name>
</gene>
<name>A0ABZ1JTY3_9ACTN</name>
<keyword evidence="2" id="KW-1185">Reference proteome</keyword>
<evidence type="ECO:0000313" key="2">
    <source>
        <dbReference type="Proteomes" id="UP001432166"/>
    </source>
</evidence>
<organism evidence="1 2">
    <name type="scientific">Streptomyces tauricus</name>
    <dbReference type="NCBI Taxonomy" id="68274"/>
    <lineage>
        <taxon>Bacteria</taxon>
        <taxon>Bacillati</taxon>
        <taxon>Actinomycetota</taxon>
        <taxon>Actinomycetes</taxon>
        <taxon>Kitasatosporales</taxon>
        <taxon>Streptomycetaceae</taxon>
        <taxon>Streptomyces</taxon>
        <taxon>Streptomyces aurantiacus group</taxon>
    </lineage>
</organism>